<name>A0AAD2H1J6_9AGAR</name>
<proteinExistence type="inferred from homology"/>
<evidence type="ECO:0000256" key="1">
    <source>
        <dbReference type="ARBA" id="ARBA00006484"/>
    </source>
</evidence>
<dbReference type="PANTHER" id="PTHR24320:SF283">
    <property type="entry name" value="RETINOL DEHYDROGENASE 11"/>
    <property type="match status" value="1"/>
</dbReference>
<dbReference type="AlphaFoldDB" id="A0AAD2H1J6"/>
<organism evidence="3 4">
    <name type="scientific">Mycena citricolor</name>
    <dbReference type="NCBI Taxonomy" id="2018698"/>
    <lineage>
        <taxon>Eukaryota</taxon>
        <taxon>Fungi</taxon>
        <taxon>Dikarya</taxon>
        <taxon>Basidiomycota</taxon>
        <taxon>Agaricomycotina</taxon>
        <taxon>Agaricomycetes</taxon>
        <taxon>Agaricomycetidae</taxon>
        <taxon>Agaricales</taxon>
        <taxon>Marasmiineae</taxon>
        <taxon>Mycenaceae</taxon>
        <taxon>Mycena</taxon>
    </lineage>
</organism>
<comment type="caution">
    <text evidence="3">The sequence shown here is derived from an EMBL/GenBank/DDBJ whole genome shotgun (WGS) entry which is preliminary data.</text>
</comment>
<feature type="non-terminal residue" evidence="3">
    <location>
        <position position="1"/>
    </location>
</feature>
<evidence type="ECO:0000313" key="3">
    <source>
        <dbReference type="EMBL" id="CAK5267292.1"/>
    </source>
</evidence>
<protein>
    <recommendedName>
        <fullName evidence="5">Short-chain dehydrogenase</fullName>
    </recommendedName>
</protein>
<keyword evidence="2" id="KW-0560">Oxidoreductase</keyword>
<reference evidence="3" key="1">
    <citation type="submission" date="2023-11" db="EMBL/GenBank/DDBJ databases">
        <authorList>
            <person name="De Vega J J."/>
            <person name="De Vega J J."/>
        </authorList>
    </citation>
    <scope>NUCLEOTIDE SEQUENCE</scope>
</reference>
<evidence type="ECO:0000313" key="4">
    <source>
        <dbReference type="Proteomes" id="UP001295794"/>
    </source>
</evidence>
<accession>A0AAD2H1J6</accession>
<keyword evidence="4" id="KW-1185">Reference proteome</keyword>
<dbReference type="InterPro" id="IPR036291">
    <property type="entry name" value="NAD(P)-bd_dom_sf"/>
</dbReference>
<comment type="similarity">
    <text evidence="1">Belongs to the short-chain dehydrogenases/reductases (SDR) family.</text>
</comment>
<dbReference type="GO" id="GO:0016491">
    <property type="term" value="F:oxidoreductase activity"/>
    <property type="evidence" value="ECO:0007669"/>
    <property type="project" value="UniProtKB-KW"/>
</dbReference>
<evidence type="ECO:0008006" key="5">
    <source>
        <dbReference type="Google" id="ProtNLM"/>
    </source>
</evidence>
<dbReference type="SUPFAM" id="SSF51735">
    <property type="entry name" value="NAD(P)-binding Rossmann-fold domains"/>
    <property type="match status" value="1"/>
</dbReference>
<dbReference type="Proteomes" id="UP001295794">
    <property type="component" value="Unassembled WGS sequence"/>
</dbReference>
<dbReference type="PANTHER" id="PTHR24320">
    <property type="entry name" value="RETINOL DEHYDROGENASE"/>
    <property type="match status" value="1"/>
</dbReference>
<sequence>MSYPTFNAETTAEEVATAFTDQIKGKNVLITGTSLNGIGFETARAIAKYAHLVIITGYNKERLQLTQTELAKDGPSAEIRPLVVDLSSLGDVRRAAAEVNAYAEPIHVLINNAAAAVGRYKFTVDGFESQMGTDHLGPFLFTALIAPKIVATHTAAFTPRVVFVSSAAHAYQALDLENLAKPDQESYIPMNAYAKAKAANVLTAAEISRRSK</sequence>
<dbReference type="Pfam" id="PF00106">
    <property type="entry name" value="adh_short"/>
    <property type="match status" value="1"/>
</dbReference>
<evidence type="ECO:0000256" key="2">
    <source>
        <dbReference type="ARBA" id="ARBA00023002"/>
    </source>
</evidence>
<gene>
    <name evidence="3" type="ORF">MYCIT1_LOCUS9675</name>
</gene>
<dbReference type="Gene3D" id="3.40.50.720">
    <property type="entry name" value="NAD(P)-binding Rossmann-like Domain"/>
    <property type="match status" value="1"/>
</dbReference>
<dbReference type="EMBL" id="CAVNYO010000118">
    <property type="protein sequence ID" value="CAK5267292.1"/>
    <property type="molecule type" value="Genomic_DNA"/>
</dbReference>
<dbReference type="InterPro" id="IPR002347">
    <property type="entry name" value="SDR_fam"/>
</dbReference>